<dbReference type="PANTHER" id="PTHR32060:SF30">
    <property type="entry name" value="CARBOXY-TERMINAL PROCESSING PROTEASE CTPA"/>
    <property type="match status" value="1"/>
</dbReference>
<dbReference type="Gene3D" id="2.30.42.10">
    <property type="match status" value="1"/>
</dbReference>
<protein>
    <submittedName>
        <fullName evidence="5">S41 family peptidase</fullName>
    </submittedName>
</protein>
<dbReference type="Pfam" id="PF03572">
    <property type="entry name" value="Peptidase_S41"/>
    <property type="match status" value="1"/>
</dbReference>
<sequence>MTFIGKSSLPARLRATLHATITLSVLSLAACGGGGGNSGPQISRSSSSAVASSSSSSSALTWVEGAYAPAENFSSLCENPRTGIAPYNSQPYPDQQGSATQENFFLRSITNEFYLWYNEVEDVNPALYTTPTYFQLMKTTALTPTGTPKDQFHWSAPTDEYRERTESGVEAGYGAVWALLSAVPPREVVVSYVQPNSPAAQAGLSRGARVLEIDGVDFVNGDDIATLNAGLFPTDLNQSHTFKVQDLNSNNNRTIELNSTEITIAPAPTVKTLDTATGKVGYILFNTHIATAETALSNAIEQLRSDSVSDLVLDLRYNGGGYLAIANELAYMIAGSNAADKTFNTTEFNDKYPNVNPFTGESLQPEKFYTSTQGFSEDVGQALPTLNLNRVYVLTGPNTCSASEAIINGLIGIDVEVVQIGAATCGKPYGAYILDNCGSSYFTTQFKSANAKGYGEYSDGFFPGNTASSNTAELPGCIVPDDYDHLLGNVDEARLATALHYRDTGSCPSASTSKGHTDLQKAQAAGTGDGVIHQPPGLGDMILRR</sequence>
<dbReference type="Proteomes" id="UP001595548">
    <property type="component" value="Unassembled WGS sequence"/>
</dbReference>
<dbReference type="InterPro" id="IPR005151">
    <property type="entry name" value="Tail-specific_protease"/>
</dbReference>
<evidence type="ECO:0000256" key="2">
    <source>
        <dbReference type="SAM" id="SignalP"/>
    </source>
</evidence>
<dbReference type="SUPFAM" id="SSF52096">
    <property type="entry name" value="ClpP/crotonase"/>
    <property type="match status" value="1"/>
</dbReference>
<evidence type="ECO:0000259" key="3">
    <source>
        <dbReference type="Pfam" id="PF03572"/>
    </source>
</evidence>
<dbReference type="InterPro" id="IPR036034">
    <property type="entry name" value="PDZ_sf"/>
</dbReference>
<dbReference type="Pfam" id="PF17820">
    <property type="entry name" value="PDZ_6"/>
    <property type="match status" value="1"/>
</dbReference>
<dbReference type="Gene3D" id="3.90.226.10">
    <property type="entry name" value="2-enoyl-CoA Hydratase, Chain A, domain 1"/>
    <property type="match status" value="1"/>
</dbReference>
<dbReference type="InterPro" id="IPR029045">
    <property type="entry name" value="ClpP/crotonase-like_dom_sf"/>
</dbReference>
<feature type="domain" description="PDZ" evidence="4">
    <location>
        <begin position="189"/>
        <end position="225"/>
    </location>
</feature>
<name>A0ABV7HUW1_9GAMM</name>
<evidence type="ECO:0000259" key="4">
    <source>
        <dbReference type="Pfam" id="PF17820"/>
    </source>
</evidence>
<feature type="domain" description="Tail specific protease" evidence="3">
    <location>
        <begin position="279"/>
        <end position="427"/>
    </location>
</feature>
<gene>
    <name evidence="5" type="ORF">ACFOEB_11865</name>
</gene>
<accession>A0ABV7HUW1</accession>
<evidence type="ECO:0000313" key="6">
    <source>
        <dbReference type="Proteomes" id="UP001595548"/>
    </source>
</evidence>
<proteinExistence type="predicted"/>
<dbReference type="PROSITE" id="PS51257">
    <property type="entry name" value="PROKAR_LIPOPROTEIN"/>
    <property type="match status" value="1"/>
</dbReference>
<dbReference type="EMBL" id="JBHRTL010000007">
    <property type="protein sequence ID" value="MFC3155900.1"/>
    <property type="molecule type" value="Genomic_DNA"/>
</dbReference>
<feature type="region of interest" description="Disordered" evidence="1">
    <location>
        <begin position="523"/>
        <end position="545"/>
    </location>
</feature>
<dbReference type="Gene3D" id="3.30.750.170">
    <property type="match status" value="1"/>
</dbReference>
<dbReference type="RefSeq" id="WP_382416891.1">
    <property type="nucleotide sequence ID" value="NZ_AP031500.1"/>
</dbReference>
<keyword evidence="2" id="KW-0732">Signal</keyword>
<reference evidence="6" key="1">
    <citation type="journal article" date="2019" name="Int. J. Syst. Evol. Microbiol.">
        <title>The Global Catalogue of Microorganisms (GCM) 10K type strain sequencing project: providing services to taxonomists for standard genome sequencing and annotation.</title>
        <authorList>
            <consortium name="The Broad Institute Genomics Platform"/>
            <consortium name="The Broad Institute Genome Sequencing Center for Infectious Disease"/>
            <person name="Wu L."/>
            <person name="Ma J."/>
        </authorList>
    </citation>
    <scope>NUCLEOTIDE SEQUENCE [LARGE SCALE GENOMIC DNA]</scope>
    <source>
        <strain evidence="6">KCTC 52141</strain>
    </source>
</reference>
<dbReference type="InterPro" id="IPR041489">
    <property type="entry name" value="PDZ_6"/>
</dbReference>
<keyword evidence="6" id="KW-1185">Reference proteome</keyword>
<dbReference type="CDD" id="cd07561">
    <property type="entry name" value="Peptidase_S41_CPP_like"/>
    <property type="match status" value="1"/>
</dbReference>
<organism evidence="5 6">
    <name type="scientific">Gilvimarinus japonicus</name>
    <dbReference type="NCBI Taxonomy" id="1796469"/>
    <lineage>
        <taxon>Bacteria</taxon>
        <taxon>Pseudomonadati</taxon>
        <taxon>Pseudomonadota</taxon>
        <taxon>Gammaproteobacteria</taxon>
        <taxon>Cellvibrionales</taxon>
        <taxon>Cellvibrionaceae</taxon>
        <taxon>Gilvimarinus</taxon>
    </lineage>
</organism>
<evidence type="ECO:0000313" key="5">
    <source>
        <dbReference type="EMBL" id="MFC3155900.1"/>
    </source>
</evidence>
<feature type="signal peptide" evidence="2">
    <location>
        <begin position="1"/>
        <end position="29"/>
    </location>
</feature>
<feature type="chain" id="PRO_5047538749" evidence="2">
    <location>
        <begin position="30"/>
        <end position="545"/>
    </location>
</feature>
<dbReference type="SUPFAM" id="SSF50156">
    <property type="entry name" value="PDZ domain-like"/>
    <property type="match status" value="1"/>
</dbReference>
<evidence type="ECO:0000256" key="1">
    <source>
        <dbReference type="SAM" id="MobiDB-lite"/>
    </source>
</evidence>
<comment type="caution">
    <text evidence="5">The sequence shown here is derived from an EMBL/GenBank/DDBJ whole genome shotgun (WGS) entry which is preliminary data.</text>
</comment>
<dbReference type="PANTHER" id="PTHR32060">
    <property type="entry name" value="TAIL-SPECIFIC PROTEASE"/>
    <property type="match status" value="1"/>
</dbReference>